<dbReference type="Proteomes" id="UP000256970">
    <property type="component" value="Unassembled WGS sequence"/>
</dbReference>
<dbReference type="EMBL" id="FNXT01001276">
    <property type="protein sequence ID" value="SZX77204.1"/>
    <property type="molecule type" value="Genomic_DNA"/>
</dbReference>
<name>A0A383WJB2_TETOB</name>
<accession>A0A383WJB2</accession>
<feature type="compositionally biased region" description="Low complexity" evidence="1">
    <location>
        <begin position="198"/>
        <end position="210"/>
    </location>
</feature>
<dbReference type="PANTHER" id="PTHR13270">
    <property type="entry name" value="PROTEIN C20ORF116-RELATED"/>
    <property type="match status" value="1"/>
</dbReference>
<gene>
    <name evidence="2" type="ORF">BQ4739_LOCUS17546</name>
</gene>
<proteinExistence type="predicted"/>
<evidence type="ECO:0000256" key="1">
    <source>
        <dbReference type="SAM" id="MobiDB-lite"/>
    </source>
</evidence>
<reference evidence="2 3" key="1">
    <citation type="submission" date="2016-10" db="EMBL/GenBank/DDBJ databases">
        <authorList>
            <person name="Cai Z."/>
        </authorList>
    </citation>
    <scope>NUCLEOTIDE SEQUENCE [LARGE SCALE GENOMIC DNA]</scope>
</reference>
<keyword evidence="3" id="KW-1185">Reference proteome</keyword>
<dbReference type="PANTHER" id="PTHR13270:SF13">
    <property type="entry name" value="LIMPET, ISOFORM K"/>
    <property type="match status" value="1"/>
</dbReference>
<sequence>MEAADADDVEEIEDARQKLQSLAVEEYSNVARVRRQHRLNLGAVMRHAMLSCDYCTAAGAVGALLACQPEGLHTANTATAVVGDAFQLLVEVMWNALELLRQHTVAHEQVKRGIRKVAAVLLHETGMRQAAQIELAVAHWNLCRPEEVRQGLALLSHELSRHSSRPNRSFTFHMATLAAYMKHRAWVEQALGITTAAAGQPGRPRSSSSRAEARQQRSKELLGPLQLPLQPFREAANAAAAAAAVAAGSNANNATTSSISQADLDDVIKHLQRALGMYPAASLPSLLLCHSLVLADRAGEALEAARAAADASGRSAACLSLLALLLQQQLPPAAAPAAAAAGSADGVAAADAATEHAGSASAAVVHEYVALCLEVVQADPWAAGAVQGLMQQSGHCSSCAAAAVRGLLAHLDAAALDAAAAAQDNDSYGAAAAAAATAQPWMLLSVLLVQLAAAAAAESNDVAAAASGAPASSSRAARRSAAAAAAAACAAAGGDAGACSPRELWQSLLCCFEARQAWWAAAGSIADPSELLPLLACTQQIDARRMQQVQEHMVLVEQGDSLEGQQQPQPVQQQDQQHQQPHGSLNGELQQQPWSLQATPPLSAADTASQQQQQQQQQDSHDDYSMAVSSWGELQQLLCCKAIALLFVLGPFNAYSWLAMQAAEEAAVSAAAFAAVQGSDIVLPATQGLQMQGSDSLHVTAAAASEALQDALELAIHMHTTQPQQQQLQQQPKRLLGEPSPEFGALLDLPEAWWAAFPHKRRRQRQQQEQQQQH</sequence>
<evidence type="ECO:0000313" key="3">
    <source>
        <dbReference type="Proteomes" id="UP000256970"/>
    </source>
</evidence>
<feature type="region of interest" description="Disordered" evidence="1">
    <location>
        <begin position="197"/>
        <end position="218"/>
    </location>
</feature>
<feature type="compositionally biased region" description="Low complexity" evidence="1">
    <location>
        <begin position="565"/>
        <end position="581"/>
    </location>
</feature>
<feature type="region of interest" description="Disordered" evidence="1">
    <location>
        <begin position="601"/>
        <end position="624"/>
    </location>
</feature>
<protein>
    <submittedName>
        <fullName evidence="2">Uncharacterized protein</fullName>
    </submittedName>
</protein>
<evidence type="ECO:0000313" key="2">
    <source>
        <dbReference type="EMBL" id="SZX77204.1"/>
    </source>
</evidence>
<organism evidence="2 3">
    <name type="scientific">Tetradesmus obliquus</name>
    <name type="common">Green alga</name>
    <name type="synonym">Acutodesmus obliquus</name>
    <dbReference type="NCBI Taxonomy" id="3088"/>
    <lineage>
        <taxon>Eukaryota</taxon>
        <taxon>Viridiplantae</taxon>
        <taxon>Chlorophyta</taxon>
        <taxon>core chlorophytes</taxon>
        <taxon>Chlorophyceae</taxon>
        <taxon>CS clade</taxon>
        <taxon>Sphaeropleales</taxon>
        <taxon>Scenedesmaceae</taxon>
        <taxon>Tetradesmus</taxon>
    </lineage>
</organism>
<feature type="region of interest" description="Disordered" evidence="1">
    <location>
        <begin position="561"/>
        <end position="587"/>
    </location>
</feature>
<dbReference type="AlphaFoldDB" id="A0A383WJB2"/>